<keyword evidence="3" id="KW-1185">Reference proteome</keyword>
<dbReference type="RefSeq" id="WP_114120181.1">
    <property type="nucleotide sequence ID" value="NZ_JPWA01000001.1"/>
</dbReference>
<gene>
    <name evidence="2" type="ORF">TH5_00985</name>
</gene>
<organism evidence="2 3">
    <name type="scientific">Thalassospira xianhensis MCCC 1A02616</name>
    <dbReference type="NCBI Taxonomy" id="1177929"/>
    <lineage>
        <taxon>Bacteria</taxon>
        <taxon>Pseudomonadati</taxon>
        <taxon>Pseudomonadota</taxon>
        <taxon>Alphaproteobacteria</taxon>
        <taxon>Rhodospirillales</taxon>
        <taxon>Thalassospiraceae</taxon>
        <taxon>Thalassospira</taxon>
    </lineage>
</organism>
<dbReference type="EMBL" id="JPWA01000001">
    <property type="protein sequence ID" value="RCK07679.1"/>
    <property type="molecule type" value="Genomic_DNA"/>
</dbReference>
<evidence type="ECO:0000256" key="1">
    <source>
        <dbReference type="SAM" id="MobiDB-lite"/>
    </source>
</evidence>
<name>A0A367UHN7_9PROT</name>
<reference evidence="2 3" key="1">
    <citation type="submission" date="2014-07" db="EMBL/GenBank/DDBJ databases">
        <title>Draft genome sequence of Thalassospira xianhensis P-4 (MCCC 1A02616).</title>
        <authorList>
            <person name="Lai Q."/>
            <person name="Shao Z."/>
        </authorList>
    </citation>
    <scope>NUCLEOTIDE SEQUENCE [LARGE SCALE GENOMIC DNA]</scope>
    <source>
        <strain evidence="2 3">MCCC 1A02616</strain>
    </source>
</reference>
<evidence type="ECO:0000313" key="2">
    <source>
        <dbReference type="EMBL" id="RCK07679.1"/>
    </source>
</evidence>
<accession>A0A367UHN7</accession>
<proteinExistence type="predicted"/>
<feature type="region of interest" description="Disordered" evidence="1">
    <location>
        <begin position="139"/>
        <end position="168"/>
    </location>
</feature>
<protein>
    <submittedName>
        <fullName evidence="2">Uncharacterized protein</fullName>
    </submittedName>
</protein>
<evidence type="ECO:0000313" key="3">
    <source>
        <dbReference type="Proteomes" id="UP000252419"/>
    </source>
</evidence>
<comment type="caution">
    <text evidence="2">The sequence shown here is derived from an EMBL/GenBank/DDBJ whole genome shotgun (WGS) entry which is preliminary data.</text>
</comment>
<sequence length="168" mass="18340">MSGVDLTGIPEHKQASVAGIHEFGLAWRGEVGLGGLPTEIGSSKLTDAEMAAKIVRLGELIKRNVPLVIPCLSDFPQFDDMLEFFEDFKGPMIGEGEPFANQEEALGEFRFYMSWLFDNLDYHRVTVADHCGNSPIQDLRDSEKAERQDLSLPDGLVKSGATSGSPAP</sequence>
<feature type="compositionally biased region" description="Basic and acidic residues" evidence="1">
    <location>
        <begin position="139"/>
        <end position="149"/>
    </location>
</feature>
<dbReference type="Proteomes" id="UP000252419">
    <property type="component" value="Unassembled WGS sequence"/>
</dbReference>
<dbReference type="AlphaFoldDB" id="A0A367UHN7"/>